<dbReference type="GeneID" id="25918138"/>
<evidence type="ECO:0000313" key="1">
    <source>
        <dbReference type="EMBL" id="KNC69848.1"/>
    </source>
</evidence>
<dbReference type="EMBL" id="KQ253089">
    <property type="protein sequence ID" value="KNC69848.1"/>
    <property type="molecule type" value="Genomic_DNA"/>
</dbReference>
<dbReference type="Proteomes" id="UP000054560">
    <property type="component" value="Unassembled WGS sequence"/>
</dbReference>
<name>A0A0L0F130_9EUKA</name>
<dbReference type="RefSeq" id="XP_014143750.1">
    <property type="nucleotide sequence ID" value="XM_014288275.1"/>
</dbReference>
<accession>A0A0L0F130</accession>
<keyword evidence="2" id="KW-1185">Reference proteome</keyword>
<organism evidence="1 2">
    <name type="scientific">Sphaeroforma arctica JP610</name>
    <dbReference type="NCBI Taxonomy" id="667725"/>
    <lineage>
        <taxon>Eukaryota</taxon>
        <taxon>Ichthyosporea</taxon>
        <taxon>Ichthyophonida</taxon>
        <taxon>Sphaeroforma</taxon>
    </lineage>
</organism>
<gene>
    <name evidence="1" type="ORF">SARC_17634</name>
</gene>
<dbReference type="AlphaFoldDB" id="A0A0L0F130"/>
<feature type="non-terminal residue" evidence="1">
    <location>
        <position position="1"/>
    </location>
</feature>
<protein>
    <submittedName>
        <fullName evidence="1">Uncharacterized protein</fullName>
    </submittedName>
</protein>
<reference evidence="1 2" key="1">
    <citation type="submission" date="2011-02" db="EMBL/GenBank/DDBJ databases">
        <title>The Genome Sequence of Sphaeroforma arctica JP610.</title>
        <authorList>
            <consortium name="The Broad Institute Genome Sequencing Platform"/>
            <person name="Russ C."/>
            <person name="Cuomo C."/>
            <person name="Young S.K."/>
            <person name="Zeng Q."/>
            <person name="Gargeya S."/>
            <person name="Alvarado L."/>
            <person name="Berlin A."/>
            <person name="Chapman S.B."/>
            <person name="Chen Z."/>
            <person name="Freedman E."/>
            <person name="Gellesch M."/>
            <person name="Goldberg J."/>
            <person name="Griggs A."/>
            <person name="Gujja S."/>
            <person name="Heilman E."/>
            <person name="Heiman D."/>
            <person name="Howarth C."/>
            <person name="Mehta T."/>
            <person name="Neiman D."/>
            <person name="Pearson M."/>
            <person name="Roberts A."/>
            <person name="Saif S."/>
            <person name="Shea T."/>
            <person name="Shenoy N."/>
            <person name="Sisk P."/>
            <person name="Stolte C."/>
            <person name="Sykes S."/>
            <person name="White J."/>
            <person name="Yandava C."/>
            <person name="Burger G."/>
            <person name="Gray M.W."/>
            <person name="Holland P.W.H."/>
            <person name="King N."/>
            <person name="Lang F.B.F."/>
            <person name="Roger A.J."/>
            <person name="Ruiz-Trillo I."/>
            <person name="Haas B."/>
            <person name="Nusbaum C."/>
            <person name="Birren B."/>
        </authorList>
    </citation>
    <scope>NUCLEOTIDE SEQUENCE [LARGE SCALE GENOMIC DNA]</scope>
    <source>
        <strain evidence="1 2">JP610</strain>
    </source>
</reference>
<proteinExistence type="predicted"/>
<sequence length="59" mass="6224">EGPPTNSTSALSIKAGLIMGRRPFAAKNLAPEITTDTEPKQVICNINGCMFASASYIIL</sequence>
<evidence type="ECO:0000313" key="2">
    <source>
        <dbReference type="Proteomes" id="UP000054560"/>
    </source>
</evidence>